<reference evidence="1 2" key="1">
    <citation type="submission" date="2011-01" db="EMBL/GenBank/DDBJ databases">
        <title>Whole genome sequence of Caldisericum exile AZM16c01.</title>
        <authorList>
            <person name="Narita-Yamada S."/>
            <person name="Kawakoshi A."/>
            <person name="Nakamura S."/>
            <person name="Sasagawa M."/>
            <person name="Fukada J."/>
            <person name="Sekine M."/>
            <person name="Kato Y."/>
            <person name="Fukai R."/>
            <person name="Sasaki K."/>
            <person name="Hanamaki A."/>
            <person name="Narita H."/>
            <person name="Konno Y."/>
            <person name="Mori K."/>
            <person name="Yamazaki S."/>
            <person name="Suzuki K."/>
            <person name="Fujita N."/>
        </authorList>
    </citation>
    <scope>NUCLEOTIDE SEQUENCE [LARGE SCALE GENOMIC DNA]</scope>
    <source>
        <strain evidence="2">DSM 21853 / NBRC 104410 / AZM16c01</strain>
    </source>
</reference>
<sequence>MTKCISKYFLKKELKALHFLFFDYNFIDEGGRDGRESTK</sequence>
<proteinExistence type="predicted"/>
<dbReference type="AlphaFoldDB" id="A0A7U6GDC1"/>
<evidence type="ECO:0000313" key="1">
    <source>
        <dbReference type="EMBL" id="BAL80325.1"/>
    </source>
</evidence>
<organism evidence="1 2">
    <name type="scientific">Caldisericum exile (strain DSM 21853 / NBRC 104410 / AZM16c01)</name>
    <dbReference type="NCBI Taxonomy" id="511051"/>
    <lineage>
        <taxon>Bacteria</taxon>
        <taxon>Pseudomonadati</taxon>
        <taxon>Caldisericota/Cryosericota group</taxon>
        <taxon>Caldisericota</taxon>
        <taxon>Caldisericia</taxon>
        <taxon>Caldisericales</taxon>
        <taxon>Caldisericaceae</taxon>
        <taxon>Caldisericum</taxon>
    </lineage>
</organism>
<keyword evidence="2" id="KW-1185">Reference proteome</keyword>
<accession>A0A7U6GDC1</accession>
<dbReference type="Proteomes" id="UP000004793">
    <property type="component" value="Chromosome"/>
</dbReference>
<dbReference type="KEGG" id="cex:CSE_01990"/>
<dbReference type="EMBL" id="AP012051">
    <property type="protein sequence ID" value="BAL80325.1"/>
    <property type="molecule type" value="Genomic_DNA"/>
</dbReference>
<gene>
    <name evidence="1" type="ordered locus">CSE_01990</name>
</gene>
<evidence type="ECO:0000313" key="2">
    <source>
        <dbReference type="Proteomes" id="UP000004793"/>
    </source>
</evidence>
<protein>
    <submittedName>
        <fullName evidence="1">Uncharacterized protein</fullName>
    </submittedName>
</protein>
<name>A0A7U6GDC1_CALEA</name>